<organism evidence="2 4">
    <name type="scientific">Rotaria magnacalcarata</name>
    <dbReference type="NCBI Taxonomy" id="392030"/>
    <lineage>
        <taxon>Eukaryota</taxon>
        <taxon>Metazoa</taxon>
        <taxon>Spiralia</taxon>
        <taxon>Gnathifera</taxon>
        <taxon>Rotifera</taxon>
        <taxon>Eurotatoria</taxon>
        <taxon>Bdelloidea</taxon>
        <taxon>Philodinida</taxon>
        <taxon>Philodinidae</taxon>
        <taxon>Rotaria</taxon>
    </lineage>
</organism>
<dbReference type="PROSITE" id="PS50181">
    <property type="entry name" value="FBOX"/>
    <property type="match status" value="1"/>
</dbReference>
<dbReference type="EMBL" id="CAJOBJ010071479">
    <property type="protein sequence ID" value="CAF4462096.1"/>
    <property type="molecule type" value="Genomic_DNA"/>
</dbReference>
<name>A0A815ZU32_9BILA</name>
<dbReference type="AlphaFoldDB" id="A0A815ZU32"/>
<evidence type="ECO:0000313" key="4">
    <source>
        <dbReference type="Proteomes" id="UP000663834"/>
    </source>
</evidence>
<accession>A0A815ZU32</accession>
<evidence type="ECO:0000259" key="1">
    <source>
        <dbReference type="PROSITE" id="PS50181"/>
    </source>
</evidence>
<evidence type="ECO:0000313" key="3">
    <source>
        <dbReference type="EMBL" id="CAF4462096.1"/>
    </source>
</evidence>
<feature type="non-terminal residue" evidence="2">
    <location>
        <position position="42"/>
    </location>
</feature>
<gene>
    <name evidence="3" type="ORF">GIL414_LOCUS32930</name>
    <name evidence="2" type="ORF">KQP761_LOCUS20831</name>
</gene>
<sequence length="42" mass="4902">MNYSTVQLVDLPDEMLIEILKKLTNVDVLYSMLGVSQRFDRL</sequence>
<comment type="caution">
    <text evidence="2">The sequence shown here is derived from an EMBL/GenBank/DDBJ whole genome shotgun (WGS) entry which is preliminary data.</text>
</comment>
<feature type="domain" description="F-box" evidence="1">
    <location>
        <begin position="5"/>
        <end position="42"/>
    </location>
</feature>
<dbReference type="Proteomes" id="UP000663834">
    <property type="component" value="Unassembled WGS sequence"/>
</dbReference>
<proteinExistence type="predicted"/>
<dbReference type="OrthoDB" id="9992322at2759"/>
<evidence type="ECO:0000313" key="2">
    <source>
        <dbReference type="EMBL" id="CAF1587492.1"/>
    </source>
</evidence>
<dbReference type="Proteomes" id="UP000681720">
    <property type="component" value="Unassembled WGS sequence"/>
</dbReference>
<dbReference type="InterPro" id="IPR001810">
    <property type="entry name" value="F-box_dom"/>
</dbReference>
<protein>
    <recommendedName>
        <fullName evidence="1">F-box domain-containing protein</fullName>
    </recommendedName>
</protein>
<reference evidence="2" key="1">
    <citation type="submission" date="2021-02" db="EMBL/GenBank/DDBJ databases">
        <authorList>
            <person name="Nowell W R."/>
        </authorList>
    </citation>
    <scope>NUCLEOTIDE SEQUENCE</scope>
</reference>
<dbReference type="EMBL" id="CAJNOW010010748">
    <property type="protein sequence ID" value="CAF1587492.1"/>
    <property type="molecule type" value="Genomic_DNA"/>
</dbReference>